<evidence type="ECO:0000256" key="6">
    <source>
        <dbReference type="ARBA" id="ARBA00023136"/>
    </source>
</evidence>
<evidence type="ECO:0000256" key="1">
    <source>
        <dbReference type="ARBA" id="ARBA00004442"/>
    </source>
</evidence>
<dbReference type="RefSeq" id="WP_085582913.1">
    <property type="nucleotide sequence ID" value="NZ_JFKA01000005.1"/>
</dbReference>
<evidence type="ECO:0000256" key="3">
    <source>
        <dbReference type="ARBA" id="ARBA00022448"/>
    </source>
</evidence>
<evidence type="ECO:0000313" key="10">
    <source>
        <dbReference type="Proteomes" id="UP000193391"/>
    </source>
</evidence>
<proteinExistence type="inferred from homology"/>
<comment type="caution">
    <text evidence="9">The sequence shown here is derived from an EMBL/GenBank/DDBJ whole genome shotgun (WGS) entry which is preliminary data.</text>
</comment>
<dbReference type="PANTHER" id="PTHR30026">
    <property type="entry name" value="OUTER MEMBRANE PROTEIN TOLC"/>
    <property type="match status" value="1"/>
</dbReference>
<dbReference type="GO" id="GO:0009279">
    <property type="term" value="C:cell outer membrane"/>
    <property type="evidence" value="ECO:0007669"/>
    <property type="project" value="UniProtKB-SubCell"/>
</dbReference>
<dbReference type="GO" id="GO:0015288">
    <property type="term" value="F:porin activity"/>
    <property type="evidence" value="ECO:0007669"/>
    <property type="project" value="TreeGrafter"/>
</dbReference>
<keyword evidence="6" id="KW-0472">Membrane</keyword>
<feature type="signal peptide" evidence="8">
    <location>
        <begin position="1"/>
        <end position="24"/>
    </location>
</feature>
<dbReference type="Gene3D" id="1.20.1600.10">
    <property type="entry name" value="Outer membrane efflux proteins (OEP)"/>
    <property type="match status" value="1"/>
</dbReference>
<dbReference type="InterPro" id="IPR010130">
    <property type="entry name" value="T1SS_OMP_TolC"/>
</dbReference>
<evidence type="ECO:0000313" key="9">
    <source>
        <dbReference type="EMBL" id="OSQ37769.1"/>
    </source>
</evidence>
<evidence type="ECO:0000256" key="2">
    <source>
        <dbReference type="ARBA" id="ARBA00007613"/>
    </source>
</evidence>
<sequence length="452" mass="48629">MIKRFLLTCSILATAGIVSAGASAETLEDALAKAYQSNPTLEAGRAQLRATDEQISQALSNWRPTVQLNGSAGIRKLDVDTNQASTTRDTTLNPYEVGLNVSQPLYRGGRTEAQTERADAQIKSQRAALRSSEQNVFLNVATAYFNVLRDTAVVELNQNNIRVLERQLEATRDRFSVGEVTRTDVSQGEARLAGAKADLIAAQGTLANTRAVYERLVGNAPADLKIPDPLGGLPTGVKQVVETASAQHPDVLQAQYSEDAANDDIRLNEGVLYPVVSLTAGVSRSSEASAEDTTTDTAEVLAEVTVPIYQKGAEYSSIRAAKQSASQARMIVDQTRREVIESATSAWENLVTARASIESQQAEVSAAEVALDGVQREASVGSRTVLDVLDQEQELLQARVSLVQSRRDAAVAEFQVKAAIGALNAQVLGLPVDIYDVEQNYNKVKDQLWGSD</sequence>
<keyword evidence="7" id="KW-0998">Cell outer membrane</keyword>
<dbReference type="GO" id="GO:1990281">
    <property type="term" value="C:efflux pump complex"/>
    <property type="evidence" value="ECO:0007669"/>
    <property type="project" value="TreeGrafter"/>
</dbReference>
<comment type="similarity">
    <text evidence="2">Belongs to the outer membrane factor (OMF) (TC 1.B.17) family.</text>
</comment>
<reference evidence="9 10" key="1">
    <citation type="submission" date="2014-03" db="EMBL/GenBank/DDBJ databases">
        <title>The draft genome sequence of Thalassospira mesophila JCM 18969.</title>
        <authorList>
            <person name="Lai Q."/>
            <person name="Shao Z."/>
        </authorList>
    </citation>
    <scope>NUCLEOTIDE SEQUENCE [LARGE SCALE GENOMIC DNA]</scope>
    <source>
        <strain evidence="9 10">JCM 18969</strain>
    </source>
</reference>
<protein>
    <submittedName>
        <fullName evidence="9">Type I secretion protein TolC</fullName>
    </submittedName>
</protein>
<evidence type="ECO:0000256" key="4">
    <source>
        <dbReference type="ARBA" id="ARBA00022452"/>
    </source>
</evidence>
<evidence type="ECO:0000256" key="5">
    <source>
        <dbReference type="ARBA" id="ARBA00022692"/>
    </source>
</evidence>
<dbReference type="SUPFAM" id="SSF56954">
    <property type="entry name" value="Outer membrane efflux proteins (OEP)"/>
    <property type="match status" value="1"/>
</dbReference>
<dbReference type="AlphaFoldDB" id="A0A1Y2KYI7"/>
<keyword evidence="5" id="KW-0812">Transmembrane</keyword>
<dbReference type="EMBL" id="JFKA01000005">
    <property type="protein sequence ID" value="OSQ37769.1"/>
    <property type="molecule type" value="Genomic_DNA"/>
</dbReference>
<dbReference type="Proteomes" id="UP000193391">
    <property type="component" value="Unassembled WGS sequence"/>
</dbReference>
<dbReference type="GO" id="GO:0015562">
    <property type="term" value="F:efflux transmembrane transporter activity"/>
    <property type="evidence" value="ECO:0007669"/>
    <property type="project" value="InterPro"/>
</dbReference>
<feature type="chain" id="PRO_5013186517" evidence="8">
    <location>
        <begin position="25"/>
        <end position="452"/>
    </location>
</feature>
<dbReference type="PANTHER" id="PTHR30026:SF22">
    <property type="entry name" value="OUTER MEMBRANE EFFLUX PROTEIN"/>
    <property type="match status" value="1"/>
</dbReference>
<organism evidence="9 10">
    <name type="scientific">Thalassospira mesophila</name>
    <dbReference type="NCBI Taxonomy" id="1293891"/>
    <lineage>
        <taxon>Bacteria</taxon>
        <taxon>Pseudomonadati</taxon>
        <taxon>Pseudomonadota</taxon>
        <taxon>Alphaproteobacteria</taxon>
        <taxon>Rhodospirillales</taxon>
        <taxon>Thalassospiraceae</taxon>
        <taxon>Thalassospira</taxon>
    </lineage>
</organism>
<evidence type="ECO:0000256" key="8">
    <source>
        <dbReference type="SAM" id="SignalP"/>
    </source>
</evidence>
<keyword evidence="4" id="KW-1134">Transmembrane beta strand</keyword>
<name>A0A1Y2KYI7_9PROT</name>
<comment type="subcellular location">
    <subcellularLocation>
        <location evidence="1">Cell outer membrane</location>
    </subcellularLocation>
</comment>
<dbReference type="STRING" id="1293891.TMES_12160"/>
<dbReference type="InterPro" id="IPR003423">
    <property type="entry name" value="OMP_efflux"/>
</dbReference>
<dbReference type="Pfam" id="PF02321">
    <property type="entry name" value="OEP"/>
    <property type="match status" value="2"/>
</dbReference>
<accession>A0A1Y2KYI7</accession>
<keyword evidence="3" id="KW-0813">Transport</keyword>
<dbReference type="OrthoDB" id="9789368at2"/>
<keyword evidence="8" id="KW-0732">Signal</keyword>
<dbReference type="NCBIfam" id="TIGR01844">
    <property type="entry name" value="type_I_sec_TolC"/>
    <property type="match status" value="1"/>
</dbReference>
<dbReference type="InterPro" id="IPR051906">
    <property type="entry name" value="TolC-like"/>
</dbReference>
<gene>
    <name evidence="9" type="ORF">TMES_12160</name>
</gene>
<evidence type="ECO:0000256" key="7">
    <source>
        <dbReference type="ARBA" id="ARBA00023237"/>
    </source>
</evidence>
<keyword evidence="10" id="KW-1185">Reference proteome</keyword>